<keyword evidence="2" id="KW-1185">Reference proteome</keyword>
<dbReference type="AlphaFoldDB" id="A0A9P7INL7"/>
<proteinExistence type="predicted"/>
<sequence length="81" mass="9337">MTSLASASTLSFNPNIQISLVESNHNQYVSSRLAPAFAFLIISMMIQNENDKHMSELTLRRQFIYPLIEMLHDTSMQSFQR</sequence>
<reference evidence="1" key="1">
    <citation type="journal article" date="2020" name="bioRxiv">
        <title>Historical genomics reveals the evolutionary mechanisms behind multiple outbreaks of the host-specific coffee wilt pathogen Fusarium xylarioides.</title>
        <authorList>
            <person name="Peck D."/>
            <person name="Nowell R.W."/>
            <person name="Flood J."/>
            <person name="Ryan M.J."/>
            <person name="Barraclough T.G."/>
        </authorList>
    </citation>
    <scope>NUCLEOTIDE SEQUENCE</scope>
    <source>
        <strain evidence="1">IMI 127659i</strain>
    </source>
</reference>
<comment type="caution">
    <text evidence="1">The sequence shown here is derived from an EMBL/GenBank/DDBJ whole genome shotgun (WGS) entry which is preliminary data.</text>
</comment>
<dbReference type="EMBL" id="JADFTT010000724">
    <property type="protein sequence ID" value="KAG5759022.1"/>
    <property type="molecule type" value="Genomic_DNA"/>
</dbReference>
<organism evidence="1 2">
    <name type="scientific">Fusarium xylarioides</name>
    <dbReference type="NCBI Taxonomy" id="221167"/>
    <lineage>
        <taxon>Eukaryota</taxon>
        <taxon>Fungi</taxon>
        <taxon>Dikarya</taxon>
        <taxon>Ascomycota</taxon>
        <taxon>Pezizomycotina</taxon>
        <taxon>Sordariomycetes</taxon>
        <taxon>Hypocreomycetidae</taxon>
        <taxon>Hypocreales</taxon>
        <taxon>Nectriaceae</taxon>
        <taxon>Fusarium</taxon>
        <taxon>Fusarium fujikuroi species complex</taxon>
    </lineage>
</organism>
<name>A0A9P7INL7_9HYPO</name>
<reference evidence="1" key="2">
    <citation type="submission" date="2020-10" db="EMBL/GenBank/DDBJ databases">
        <authorList>
            <person name="Peck L.D."/>
            <person name="Nowell R.W."/>
            <person name="Flood J."/>
            <person name="Ryan M.J."/>
            <person name="Barraclough T.G."/>
        </authorList>
    </citation>
    <scope>NUCLEOTIDE SEQUENCE</scope>
    <source>
        <strain evidence="1">IMI 127659i</strain>
    </source>
</reference>
<accession>A0A9P7INL7</accession>
<gene>
    <name evidence="1" type="ORF">H9Q72_012853</name>
</gene>
<dbReference type="Proteomes" id="UP000750502">
    <property type="component" value="Unassembled WGS sequence"/>
</dbReference>
<evidence type="ECO:0000313" key="2">
    <source>
        <dbReference type="Proteomes" id="UP000750502"/>
    </source>
</evidence>
<protein>
    <submittedName>
        <fullName evidence="1">Uncharacterized protein</fullName>
    </submittedName>
</protein>
<dbReference type="OrthoDB" id="10378536at2759"/>
<evidence type="ECO:0000313" key="1">
    <source>
        <dbReference type="EMBL" id="KAG5759022.1"/>
    </source>
</evidence>